<accession>A0A540VYU3</accession>
<dbReference type="EMBL" id="VIGB01000003">
    <property type="protein sequence ID" value="TQF01938.1"/>
    <property type="molecule type" value="Genomic_DNA"/>
</dbReference>
<dbReference type="Proteomes" id="UP000319103">
    <property type="component" value="Unassembled WGS sequence"/>
</dbReference>
<name>A0A540VYU3_9ACTN</name>
<dbReference type="AlphaFoldDB" id="A0A540VYU3"/>
<dbReference type="InterPro" id="IPR002201">
    <property type="entry name" value="Glyco_trans_9"/>
</dbReference>
<protein>
    <submittedName>
        <fullName evidence="1">Glycosyltransferase family 9 protein</fullName>
    </submittedName>
</protein>
<dbReference type="RefSeq" id="WP_141632660.1">
    <property type="nucleotide sequence ID" value="NZ_VIGB01000003.1"/>
</dbReference>
<gene>
    <name evidence="1" type="ORF">E6W39_06220</name>
</gene>
<organism evidence="1 2">
    <name type="scientific">Kitasatospora acidiphila</name>
    <dbReference type="NCBI Taxonomy" id="2567942"/>
    <lineage>
        <taxon>Bacteria</taxon>
        <taxon>Bacillati</taxon>
        <taxon>Actinomycetota</taxon>
        <taxon>Actinomycetes</taxon>
        <taxon>Kitasatosporales</taxon>
        <taxon>Streptomycetaceae</taxon>
        <taxon>Kitasatospora</taxon>
    </lineage>
</organism>
<dbReference type="SUPFAM" id="SSF53756">
    <property type="entry name" value="UDP-Glycosyltransferase/glycogen phosphorylase"/>
    <property type="match status" value="1"/>
</dbReference>
<dbReference type="Pfam" id="PF01075">
    <property type="entry name" value="Glyco_transf_9"/>
    <property type="match status" value="1"/>
</dbReference>
<keyword evidence="2" id="KW-1185">Reference proteome</keyword>
<dbReference type="GO" id="GO:0016757">
    <property type="term" value="F:glycosyltransferase activity"/>
    <property type="evidence" value="ECO:0007669"/>
    <property type="project" value="InterPro"/>
</dbReference>
<dbReference type="OrthoDB" id="9807356at2"/>
<evidence type="ECO:0000313" key="1">
    <source>
        <dbReference type="EMBL" id="TQF01938.1"/>
    </source>
</evidence>
<keyword evidence="1" id="KW-0808">Transferase</keyword>
<proteinExistence type="predicted"/>
<evidence type="ECO:0000313" key="2">
    <source>
        <dbReference type="Proteomes" id="UP000319103"/>
    </source>
</evidence>
<dbReference type="Gene3D" id="3.40.50.2000">
    <property type="entry name" value="Glycogen Phosphorylase B"/>
    <property type="match status" value="1"/>
</dbReference>
<reference evidence="1 2" key="1">
    <citation type="submission" date="2019-06" db="EMBL/GenBank/DDBJ databases">
        <title>Description of Kitasatospora acidophila sp. nov. isolated from pine grove soil, and reclassification of Streptomyces novaecaesareae to Kitasatospora novaeceasareae comb. nov.</title>
        <authorList>
            <person name="Kim M.J."/>
        </authorList>
    </citation>
    <scope>NUCLEOTIDE SEQUENCE [LARGE SCALE GENOMIC DNA]</scope>
    <source>
        <strain evidence="1 2">MMS16-CNU292</strain>
    </source>
</reference>
<comment type="caution">
    <text evidence="1">The sequence shown here is derived from an EMBL/GenBank/DDBJ whole genome shotgun (WGS) entry which is preliminary data.</text>
</comment>
<sequence length="388" mass="41517">MSTKTPAPAIGCHNGQTRYPAADLHTTPLGYDRSGLDIGQQLPIPPAIDLVNRLADCTQIEIALHGKLGDSLLTLSSVRAAAEWLALRHGEPVPVTVTGPHTALFARSNLARLDVIGPSDQQQAVIADRDGASARGPAAGTYLMCDPAAPPCWSTDGHAHSDLPARHYLALERRLGVRLPASGPFTPLLYARSNPRVHQLHSAHWLDGLTIAAITATSWPQLKDWGTDRFTETAERIAHHTGAPVRLLLIGAKTETDTRTTAKAEPPRGNLQILHLDGMPAEDLADLLPQTDLVLGNDTGLTHLAALARNPNGAGPQVIGLYARHSHSKWRTGLPHHHAIATTASERMHQGDLCPVRDHLDQPKDADLTAITPAAVADLATHLLAGRR</sequence>